<evidence type="ECO:0000256" key="1">
    <source>
        <dbReference type="SAM" id="Phobius"/>
    </source>
</evidence>
<dbReference type="Proteomes" id="UP001057291">
    <property type="component" value="Unassembled WGS sequence"/>
</dbReference>
<feature type="transmembrane region" description="Helical" evidence="1">
    <location>
        <begin position="91"/>
        <end position="112"/>
    </location>
</feature>
<dbReference type="EMBL" id="BOQE01000001">
    <property type="protein sequence ID" value="GIM48342.1"/>
    <property type="molecule type" value="Genomic_DNA"/>
</dbReference>
<reference evidence="2" key="1">
    <citation type="journal article" date="2023" name="Int. J. Syst. Evol. Microbiol.">
        <title>Collibacillus ludicampi gen. nov., sp. nov., a new soil bacterium of the family Alicyclobacillaceae.</title>
        <authorList>
            <person name="Jojima T."/>
            <person name="Ioku Y."/>
            <person name="Fukuta Y."/>
            <person name="Shirasaka N."/>
            <person name="Matsumura Y."/>
            <person name="Mori M."/>
        </authorList>
    </citation>
    <scope>NUCLEOTIDE SEQUENCE</scope>
    <source>
        <strain evidence="2">TP075</strain>
    </source>
</reference>
<keyword evidence="1" id="KW-0812">Transmembrane</keyword>
<keyword evidence="1" id="KW-1133">Transmembrane helix</keyword>
<feature type="transmembrane region" description="Helical" evidence="1">
    <location>
        <begin position="51"/>
        <end position="71"/>
    </location>
</feature>
<keyword evidence="1" id="KW-0472">Membrane</keyword>
<accession>A0AAV4LMN4</accession>
<sequence>MDEMIHFLGVMTALSASTQTITLQIRKRFKLLQFVENENEDEMSLKKRKDVYQVNIHLVAGVVGGVLAWLGQVHPLQMLQMKPVWTAFPAWLANGFDYFVTGVLVSFGGPFFHELLGSLREYKKTLRQKQ</sequence>
<name>A0AAV4LMN4_9BACL</name>
<keyword evidence="3" id="KW-1185">Reference proteome</keyword>
<feature type="transmembrane region" description="Helical" evidence="1">
    <location>
        <begin position="6"/>
        <end position="25"/>
    </location>
</feature>
<evidence type="ECO:0000313" key="2">
    <source>
        <dbReference type="EMBL" id="GIM48342.1"/>
    </source>
</evidence>
<comment type="caution">
    <text evidence="2">The sequence shown here is derived from an EMBL/GenBank/DDBJ whole genome shotgun (WGS) entry which is preliminary data.</text>
</comment>
<dbReference type="RefSeq" id="WP_282201229.1">
    <property type="nucleotide sequence ID" value="NZ_BOQE01000001.1"/>
</dbReference>
<organism evidence="2 3">
    <name type="scientific">Collibacillus ludicampi</name>
    <dbReference type="NCBI Taxonomy" id="2771369"/>
    <lineage>
        <taxon>Bacteria</taxon>
        <taxon>Bacillati</taxon>
        <taxon>Bacillota</taxon>
        <taxon>Bacilli</taxon>
        <taxon>Bacillales</taxon>
        <taxon>Alicyclobacillaceae</taxon>
        <taxon>Collibacillus</taxon>
    </lineage>
</organism>
<dbReference type="AlphaFoldDB" id="A0AAV4LMN4"/>
<evidence type="ECO:0000313" key="3">
    <source>
        <dbReference type="Proteomes" id="UP001057291"/>
    </source>
</evidence>
<proteinExistence type="predicted"/>
<protein>
    <submittedName>
        <fullName evidence="2">Uncharacterized protein</fullName>
    </submittedName>
</protein>
<gene>
    <name evidence="2" type="ORF">DNHGIG_38910</name>
</gene>